<proteinExistence type="predicted"/>
<accession>A0A120KND9</accession>
<evidence type="ECO:0000313" key="2">
    <source>
        <dbReference type="EMBL" id="AMD93861.1"/>
    </source>
</evidence>
<reference evidence="3" key="1">
    <citation type="submission" date="2016-02" db="EMBL/GenBank/DDBJ databases">
        <authorList>
            <person name="Holder M.E."/>
            <person name="Ajami N.J."/>
            <person name="Petrosino J.F."/>
        </authorList>
    </citation>
    <scope>NUCLEOTIDE SEQUENCE [LARGE SCALE GENOMIC DNA]</scope>
    <source>
        <strain evidence="3">DSM 12838</strain>
    </source>
</reference>
<evidence type="ECO:0000313" key="3">
    <source>
        <dbReference type="Proteomes" id="UP000063964"/>
    </source>
</evidence>
<keyword evidence="3" id="KW-1185">Reference proteome</keyword>
<evidence type="ECO:0000256" key="1">
    <source>
        <dbReference type="SAM" id="Phobius"/>
    </source>
</evidence>
<feature type="transmembrane region" description="Helical" evidence="1">
    <location>
        <begin position="25"/>
        <end position="43"/>
    </location>
</feature>
<keyword evidence="1" id="KW-1133">Transmembrane helix</keyword>
<evidence type="ECO:0008006" key="4">
    <source>
        <dbReference type="Google" id="ProtNLM"/>
    </source>
</evidence>
<name>A0A120KND9_9BACT</name>
<gene>
    <name evidence="2" type="ORF">AXF15_12630</name>
</gene>
<dbReference type="STRING" id="888061.AXF15_12630"/>
<keyword evidence="1" id="KW-0812">Transmembrane</keyword>
<sequence length="59" mass="6386">MISPRRLAALCVKESRQIARDPSSVIIALVLPLILLVIFGYGINLDSTRIVAEAIPNPS</sequence>
<dbReference type="KEGG" id="doa:AXF15_12630"/>
<dbReference type="Proteomes" id="UP000063964">
    <property type="component" value="Chromosome"/>
</dbReference>
<organism evidence="2 3">
    <name type="scientific">Desulfomicrobium orale DSM 12838</name>
    <dbReference type="NCBI Taxonomy" id="888061"/>
    <lineage>
        <taxon>Bacteria</taxon>
        <taxon>Pseudomonadati</taxon>
        <taxon>Thermodesulfobacteriota</taxon>
        <taxon>Desulfovibrionia</taxon>
        <taxon>Desulfovibrionales</taxon>
        <taxon>Desulfomicrobiaceae</taxon>
        <taxon>Desulfomicrobium</taxon>
    </lineage>
</organism>
<keyword evidence="1" id="KW-0472">Membrane</keyword>
<dbReference type="RefSeq" id="WP_066608206.1">
    <property type="nucleotide sequence ID" value="NZ_CP014230.1"/>
</dbReference>
<dbReference type="EMBL" id="CP014230">
    <property type="protein sequence ID" value="AMD93861.1"/>
    <property type="molecule type" value="Genomic_DNA"/>
</dbReference>
<dbReference type="AlphaFoldDB" id="A0A120KND9"/>
<protein>
    <recommendedName>
        <fullName evidence="4">ABC transporter permease</fullName>
    </recommendedName>
</protein>